<evidence type="ECO:0000256" key="2">
    <source>
        <dbReference type="ARBA" id="ARBA00022475"/>
    </source>
</evidence>
<evidence type="ECO:0000313" key="10">
    <source>
        <dbReference type="EMBL" id="GEC14037.1"/>
    </source>
</evidence>
<dbReference type="EMBL" id="BJNE01000027">
    <property type="protein sequence ID" value="GEC14037.1"/>
    <property type="molecule type" value="Genomic_DNA"/>
</dbReference>
<keyword evidence="11" id="KW-1185">Reference proteome</keyword>
<dbReference type="PANTHER" id="PTHR36115:SF4">
    <property type="entry name" value="MEMBRANE PROTEIN"/>
    <property type="match status" value="1"/>
</dbReference>
<evidence type="ECO:0000256" key="4">
    <source>
        <dbReference type="ARBA" id="ARBA00022692"/>
    </source>
</evidence>
<evidence type="ECO:0000256" key="6">
    <source>
        <dbReference type="ARBA" id="ARBA00023136"/>
    </source>
</evidence>
<protein>
    <recommendedName>
        <fullName evidence="9">FHA domain-containing protein</fullName>
    </recommendedName>
</protein>
<evidence type="ECO:0000259" key="9">
    <source>
        <dbReference type="PROSITE" id="PS50006"/>
    </source>
</evidence>
<proteinExistence type="predicted"/>
<feature type="region of interest" description="Disordered" evidence="7">
    <location>
        <begin position="161"/>
        <end position="252"/>
    </location>
</feature>
<feature type="domain" description="FHA" evidence="9">
    <location>
        <begin position="275"/>
        <end position="329"/>
    </location>
</feature>
<sequence length="365" mass="39034">MAVKMDLVDARTTQRLLAWLIDFLPVLVLSVIFLPMIASKMVASLSAPQLAGEIAGTYILYSVLALAYTVFLWWWEATSGKTLGNVLLGLRTTTLKGERPGWGKTIIRRLLIAVAGIVPILGSVLMVISNHFDANGKKQGWHDKVAGTLVLDIKAGRDPLTTGGAAGPQSFAPPQQYAPGRRFVGEPDDAQGTSGGVIDSVPGAVRAAAPEAQESVRPRPSARPKPEAKIVEVPSTEAAADPDEDLGHTQIRPQSPDAVHLLFDDSQCLDLAGSILIGRNPSYSDGDVGVHLVALDDPDRTVSKTHLLIQPGVGSVWVTDRDSGNGSCIVDEDGNVRELVPGKPEQAMIGHTVYFGDRYFQVERP</sequence>
<organism evidence="10 11">
    <name type="scientific">Glutamicibacter nicotianae</name>
    <name type="common">Arthrobacter nicotianae</name>
    <dbReference type="NCBI Taxonomy" id="37929"/>
    <lineage>
        <taxon>Bacteria</taxon>
        <taxon>Bacillati</taxon>
        <taxon>Actinomycetota</taxon>
        <taxon>Actinomycetes</taxon>
        <taxon>Micrococcales</taxon>
        <taxon>Micrococcaceae</taxon>
        <taxon>Glutamicibacter</taxon>
    </lineage>
</organism>
<keyword evidence="2" id="KW-1003">Cell membrane</keyword>
<dbReference type="RefSeq" id="WP_083586674.1">
    <property type="nucleotide sequence ID" value="NZ_BAAAWM010000001.1"/>
</dbReference>
<name>A0ABQ0RQE5_GLUNI</name>
<keyword evidence="5 8" id="KW-1133">Transmembrane helix</keyword>
<dbReference type="PROSITE" id="PS50006">
    <property type="entry name" value="FHA_DOMAIN"/>
    <property type="match status" value="1"/>
</dbReference>
<gene>
    <name evidence="10" type="ORF">ANI01nite_32400</name>
</gene>
<dbReference type="SUPFAM" id="SSF49879">
    <property type="entry name" value="SMAD/FHA domain"/>
    <property type="match status" value="1"/>
</dbReference>
<evidence type="ECO:0000256" key="7">
    <source>
        <dbReference type="SAM" id="MobiDB-lite"/>
    </source>
</evidence>
<dbReference type="InterPro" id="IPR008984">
    <property type="entry name" value="SMAD_FHA_dom_sf"/>
</dbReference>
<comment type="caution">
    <text evidence="10">The sequence shown here is derived from an EMBL/GenBank/DDBJ whole genome shotgun (WGS) entry which is preliminary data.</text>
</comment>
<keyword evidence="6 8" id="KW-0472">Membrane</keyword>
<keyword evidence="3" id="KW-0597">Phosphoprotein</keyword>
<comment type="subcellular location">
    <subcellularLocation>
        <location evidence="1">Cell membrane</location>
        <topology evidence="1">Multi-pass membrane protein</topology>
    </subcellularLocation>
</comment>
<accession>A0ABQ0RQE5</accession>
<evidence type="ECO:0000313" key="11">
    <source>
        <dbReference type="Proteomes" id="UP000316242"/>
    </source>
</evidence>
<dbReference type="Gene3D" id="2.60.200.20">
    <property type="match status" value="1"/>
</dbReference>
<dbReference type="Pfam" id="PF06271">
    <property type="entry name" value="RDD"/>
    <property type="match status" value="1"/>
</dbReference>
<dbReference type="Pfam" id="PF00498">
    <property type="entry name" value="FHA"/>
    <property type="match status" value="1"/>
</dbReference>
<evidence type="ECO:0000256" key="3">
    <source>
        <dbReference type="ARBA" id="ARBA00022553"/>
    </source>
</evidence>
<evidence type="ECO:0000256" key="1">
    <source>
        <dbReference type="ARBA" id="ARBA00004651"/>
    </source>
</evidence>
<dbReference type="PANTHER" id="PTHR36115">
    <property type="entry name" value="PROLINE-RICH ANTIGEN HOMOLOG-RELATED"/>
    <property type="match status" value="1"/>
</dbReference>
<evidence type="ECO:0000256" key="5">
    <source>
        <dbReference type="ARBA" id="ARBA00022989"/>
    </source>
</evidence>
<feature type="transmembrane region" description="Helical" evidence="8">
    <location>
        <begin position="16"/>
        <end position="37"/>
    </location>
</feature>
<dbReference type="InterPro" id="IPR010432">
    <property type="entry name" value="RDD"/>
</dbReference>
<dbReference type="InterPro" id="IPR051791">
    <property type="entry name" value="Pra-immunoreactive"/>
</dbReference>
<feature type="transmembrane region" description="Helical" evidence="8">
    <location>
        <begin position="58"/>
        <end position="75"/>
    </location>
</feature>
<dbReference type="Proteomes" id="UP000316242">
    <property type="component" value="Unassembled WGS sequence"/>
</dbReference>
<reference evidence="10 11" key="1">
    <citation type="submission" date="2019-06" db="EMBL/GenBank/DDBJ databases">
        <title>Whole genome shotgun sequence of Glutamicibacter nicotianae NBRC 14234.</title>
        <authorList>
            <person name="Hosoyama A."/>
            <person name="Uohara A."/>
            <person name="Ohji S."/>
            <person name="Ichikawa N."/>
        </authorList>
    </citation>
    <scope>NUCLEOTIDE SEQUENCE [LARGE SCALE GENOMIC DNA]</scope>
    <source>
        <strain evidence="10 11">NBRC 14234</strain>
    </source>
</reference>
<dbReference type="InterPro" id="IPR000253">
    <property type="entry name" value="FHA_dom"/>
</dbReference>
<feature type="transmembrane region" description="Helical" evidence="8">
    <location>
        <begin position="106"/>
        <end position="128"/>
    </location>
</feature>
<evidence type="ECO:0000256" key="8">
    <source>
        <dbReference type="SAM" id="Phobius"/>
    </source>
</evidence>
<keyword evidence="4 8" id="KW-0812">Transmembrane</keyword>